<dbReference type="KEGG" id="bwh:A9C19_14465"/>
<dbReference type="InterPro" id="IPR016181">
    <property type="entry name" value="Acyl_CoA_acyltransferase"/>
</dbReference>
<dbReference type="SUPFAM" id="SSF55729">
    <property type="entry name" value="Acyl-CoA N-acyltransferases (Nat)"/>
    <property type="match status" value="1"/>
</dbReference>
<sequence>MEVIAETERLLLRVFKETDVEDAMAFWGNQEVMEHCLGAIPHNHLHKALAAYATCQKEKGLSMYAVVEKESNRVIGAAGFNVRISSESVELLYHFAKVAWGKGYATEAAAACVKFAIENAKVKKIYASADKGNAGSLKILEKIGFENKGMKWFDDTKQEEPYFELNVKG</sequence>
<proteinExistence type="predicted"/>
<dbReference type="GO" id="GO:0016747">
    <property type="term" value="F:acyltransferase activity, transferring groups other than amino-acyl groups"/>
    <property type="evidence" value="ECO:0007669"/>
    <property type="project" value="InterPro"/>
</dbReference>
<accession>A0A1L3MU35</accession>
<feature type="domain" description="N-acetyltransferase" evidence="1">
    <location>
        <begin position="10"/>
        <end position="168"/>
    </location>
</feature>
<dbReference type="EMBL" id="CP016020">
    <property type="protein sequence ID" value="APH05839.1"/>
    <property type="molecule type" value="Genomic_DNA"/>
</dbReference>
<organism evidence="2 3">
    <name type="scientific">Bacillus weihaiensis</name>
    <dbReference type="NCBI Taxonomy" id="1547283"/>
    <lineage>
        <taxon>Bacteria</taxon>
        <taxon>Bacillati</taxon>
        <taxon>Bacillota</taxon>
        <taxon>Bacilli</taxon>
        <taxon>Bacillales</taxon>
        <taxon>Bacillaceae</taxon>
        <taxon>Bacillus</taxon>
    </lineage>
</organism>
<protein>
    <submittedName>
        <fullName evidence="2">Acetyltransferase</fullName>
    </submittedName>
</protein>
<evidence type="ECO:0000259" key="1">
    <source>
        <dbReference type="PROSITE" id="PS51186"/>
    </source>
</evidence>
<dbReference type="PANTHER" id="PTHR43792">
    <property type="entry name" value="GNAT FAMILY, PUTATIVE (AFU_ORTHOLOGUE AFUA_3G00765)-RELATED-RELATED"/>
    <property type="match status" value="1"/>
</dbReference>
<dbReference type="InterPro" id="IPR000182">
    <property type="entry name" value="GNAT_dom"/>
</dbReference>
<dbReference type="Gene3D" id="3.40.630.30">
    <property type="match status" value="1"/>
</dbReference>
<keyword evidence="3" id="KW-1185">Reference proteome</keyword>
<dbReference type="InterPro" id="IPR051531">
    <property type="entry name" value="N-acetyltransferase"/>
</dbReference>
<dbReference type="PANTHER" id="PTHR43792:SF1">
    <property type="entry name" value="N-ACETYLTRANSFERASE DOMAIN-CONTAINING PROTEIN"/>
    <property type="match status" value="1"/>
</dbReference>
<dbReference type="AlphaFoldDB" id="A0A1L3MU35"/>
<gene>
    <name evidence="2" type="ORF">A9C19_14465</name>
</gene>
<name>A0A1L3MU35_9BACI</name>
<keyword evidence="2" id="KW-0808">Transferase</keyword>
<reference evidence="2 3" key="1">
    <citation type="journal article" date="2016" name="Sci. Rep.">
        <title>Complete genome sequence and transcriptomic analysis of a novel marine strain Bacillus weihaiensis reveals the mechanism of brown algae degradation.</title>
        <authorList>
            <person name="Zhu Y."/>
            <person name="Chen P."/>
            <person name="Bao Y."/>
            <person name="Men Y."/>
            <person name="Zeng Y."/>
            <person name="Yang J."/>
            <person name="Sun J."/>
            <person name="Sun Y."/>
        </authorList>
    </citation>
    <scope>NUCLEOTIDE SEQUENCE [LARGE SCALE GENOMIC DNA]</scope>
    <source>
        <strain evidence="2 3">Alg07</strain>
    </source>
</reference>
<dbReference type="PROSITE" id="PS51186">
    <property type="entry name" value="GNAT"/>
    <property type="match status" value="1"/>
</dbReference>
<dbReference type="RefSeq" id="WP_072580633.1">
    <property type="nucleotide sequence ID" value="NZ_CP016020.1"/>
</dbReference>
<dbReference type="Proteomes" id="UP000181936">
    <property type="component" value="Chromosome"/>
</dbReference>
<evidence type="ECO:0000313" key="3">
    <source>
        <dbReference type="Proteomes" id="UP000181936"/>
    </source>
</evidence>
<dbReference type="OrthoDB" id="9798081at2"/>
<dbReference type="Pfam" id="PF13302">
    <property type="entry name" value="Acetyltransf_3"/>
    <property type="match status" value="1"/>
</dbReference>
<evidence type="ECO:0000313" key="2">
    <source>
        <dbReference type="EMBL" id="APH05839.1"/>
    </source>
</evidence>